<keyword evidence="1" id="KW-0812">Transmembrane</keyword>
<dbReference type="GeneID" id="103506552"/>
<organism evidence="2 3">
    <name type="scientific">Diaphorina citri</name>
    <name type="common">Asian citrus psyllid</name>
    <dbReference type="NCBI Taxonomy" id="121845"/>
    <lineage>
        <taxon>Eukaryota</taxon>
        <taxon>Metazoa</taxon>
        <taxon>Ecdysozoa</taxon>
        <taxon>Arthropoda</taxon>
        <taxon>Hexapoda</taxon>
        <taxon>Insecta</taxon>
        <taxon>Pterygota</taxon>
        <taxon>Neoptera</taxon>
        <taxon>Paraneoptera</taxon>
        <taxon>Hemiptera</taxon>
        <taxon>Sternorrhyncha</taxon>
        <taxon>Psylloidea</taxon>
        <taxon>Psyllidae</taxon>
        <taxon>Diaphorininae</taxon>
        <taxon>Diaphorina</taxon>
    </lineage>
</organism>
<feature type="transmembrane region" description="Helical" evidence="1">
    <location>
        <begin position="13"/>
        <end position="33"/>
    </location>
</feature>
<dbReference type="Proteomes" id="UP000079169">
    <property type="component" value="Unplaced"/>
</dbReference>
<protein>
    <submittedName>
        <fullName evidence="3">Phospholipase B-like lamina ancestor</fullName>
    </submittedName>
</protein>
<sequence>MLKVVGASWVQTRVSWCLLVSISLLGLVALYLGPSYSAEPDGKYAATVFYGKESKFRLEYWGQNNNPEDIKKGVARGFYQPDISKTG</sequence>
<dbReference type="AlphaFoldDB" id="A0A3Q0IMK7"/>
<keyword evidence="2" id="KW-1185">Reference proteome</keyword>
<dbReference type="RefSeq" id="XP_026677457.1">
    <property type="nucleotide sequence ID" value="XM_026821656.1"/>
</dbReference>
<name>A0A3Q0IMK7_DIACI</name>
<dbReference type="KEGG" id="dci:103506552"/>
<keyword evidence="1" id="KW-0472">Membrane</keyword>
<evidence type="ECO:0000313" key="2">
    <source>
        <dbReference type="Proteomes" id="UP000079169"/>
    </source>
</evidence>
<reference evidence="3" key="1">
    <citation type="submission" date="2025-08" db="UniProtKB">
        <authorList>
            <consortium name="RefSeq"/>
        </authorList>
    </citation>
    <scope>IDENTIFICATION</scope>
</reference>
<evidence type="ECO:0000313" key="3">
    <source>
        <dbReference type="RefSeq" id="XP_026677457.1"/>
    </source>
</evidence>
<keyword evidence="1" id="KW-1133">Transmembrane helix</keyword>
<accession>A0A3Q0IMK7</accession>
<evidence type="ECO:0000256" key="1">
    <source>
        <dbReference type="SAM" id="Phobius"/>
    </source>
</evidence>
<dbReference type="PaxDb" id="121845-A0A3Q0IMK7"/>
<gene>
    <name evidence="3" type="primary">LOC103506552</name>
</gene>
<proteinExistence type="predicted"/>